<reference evidence="2" key="2">
    <citation type="journal article" date="2015" name="Fish Shellfish Immunol.">
        <title>Early steps in the European eel (Anguilla anguilla)-Vibrio vulnificus interaction in the gills: Role of the RtxA13 toxin.</title>
        <authorList>
            <person name="Callol A."/>
            <person name="Pajuelo D."/>
            <person name="Ebbesson L."/>
            <person name="Teles M."/>
            <person name="MacKenzie S."/>
            <person name="Amaro C."/>
        </authorList>
    </citation>
    <scope>NUCLEOTIDE SEQUENCE</scope>
</reference>
<evidence type="ECO:0000256" key="1">
    <source>
        <dbReference type="SAM" id="MobiDB-lite"/>
    </source>
</evidence>
<feature type="region of interest" description="Disordered" evidence="1">
    <location>
        <begin position="1"/>
        <end position="21"/>
    </location>
</feature>
<name>A0A0E9T5Y5_ANGAN</name>
<reference evidence="2" key="1">
    <citation type="submission" date="2014-11" db="EMBL/GenBank/DDBJ databases">
        <authorList>
            <person name="Amaro Gonzalez C."/>
        </authorList>
    </citation>
    <scope>NUCLEOTIDE SEQUENCE</scope>
</reference>
<sequence length="21" mass="2161">MQTYPGNPGCCSGSSEMDLIA</sequence>
<dbReference type="AlphaFoldDB" id="A0A0E9T5Y5"/>
<evidence type="ECO:0000313" key="2">
    <source>
        <dbReference type="EMBL" id="JAH48787.1"/>
    </source>
</evidence>
<protein>
    <submittedName>
        <fullName evidence="2">Uncharacterized protein</fullName>
    </submittedName>
</protein>
<accession>A0A0E9T5Y5</accession>
<proteinExistence type="predicted"/>
<dbReference type="EMBL" id="GBXM01059790">
    <property type="protein sequence ID" value="JAH48787.1"/>
    <property type="molecule type" value="Transcribed_RNA"/>
</dbReference>
<organism evidence="2">
    <name type="scientific">Anguilla anguilla</name>
    <name type="common">European freshwater eel</name>
    <name type="synonym">Muraena anguilla</name>
    <dbReference type="NCBI Taxonomy" id="7936"/>
    <lineage>
        <taxon>Eukaryota</taxon>
        <taxon>Metazoa</taxon>
        <taxon>Chordata</taxon>
        <taxon>Craniata</taxon>
        <taxon>Vertebrata</taxon>
        <taxon>Euteleostomi</taxon>
        <taxon>Actinopterygii</taxon>
        <taxon>Neopterygii</taxon>
        <taxon>Teleostei</taxon>
        <taxon>Anguilliformes</taxon>
        <taxon>Anguillidae</taxon>
        <taxon>Anguilla</taxon>
    </lineage>
</organism>